<reference evidence="1 2" key="1">
    <citation type="submission" date="2022-06" db="EMBL/GenBank/DDBJ databases">
        <title>Mycolicibacterium sp. CAU 1645 isolated from seawater.</title>
        <authorList>
            <person name="Kim W."/>
        </authorList>
    </citation>
    <scope>NUCLEOTIDE SEQUENCE [LARGE SCALE GENOMIC DNA]</scope>
    <source>
        <strain evidence="1 2">CAU 1645</strain>
    </source>
</reference>
<dbReference type="RefSeq" id="WP_255063802.1">
    <property type="nucleotide sequence ID" value="NZ_JANDBD010000013.1"/>
</dbReference>
<evidence type="ECO:0000313" key="2">
    <source>
        <dbReference type="Proteomes" id="UP001651690"/>
    </source>
</evidence>
<comment type="caution">
    <text evidence="1">The sequence shown here is derived from an EMBL/GenBank/DDBJ whole genome shotgun (WGS) entry which is preliminary data.</text>
</comment>
<dbReference type="Proteomes" id="UP001651690">
    <property type="component" value="Unassembled WGS sequence"/>
</dbReference>
<organism evidence="1 2">
    <name type="scientific">Mycolicibacterium arenosum</name>
    <dbReference type="NCBI Taxonomy" id="2952157"/>
    <lineage>
        <taxon>Bacteria</taxon>
        <taxon>Bacillati</taxon>
        <taxon>Actinomycetota</taxon>
        <taxon>Actinomycetes</taxon>
        <taxon>Mycobacteriales</taxon>
        <taxon>Mycobacteriaceae</taxon>
        <taxon>Mycolicibacterium</taxon>
    </lineage>
</organism>
<sequence>MRGPFIGSEALSRGDLTRHELQRWFTWLLPDVYIARGVMPDLRDRIRAAWLWSGRRGVIAGVAASAMYGADWVDTETPIELIWRNGRPPKGLIVRNDTLAPNEVTKIAGIPVTTPARTAFDLGRLRSRDEAVARIDALLWTVPSALHEVQSVIDRHPGLRGVKRLPIALGLADGGAQSPKETWLRLLFIDAGLPRPSTQIRVYDGRRLVRVLDMGWEKYKVAAEYDGDQHRTRRTQYVKDIRSKRALARLRWESLNVVNEDAPTFIVDWAARTLAARGWCPGDPD</sequence>
<accession>A0ABT1M9Y2</accession>
<keyword evidence="2" id="KW-1185">Reference proteome</keyword>
<dbReference type="EMBL" id="JANDBD010000013">
    <property type="protein sequence ID" value="MCP9275965.1"/>
    <property type="molecule type" value="Genomic_DNA"/>
</dbReference>
<gene>
    <name evidence="1" type="ORF">NM203_27650</name>
</gene>
<protein>
    <recommendedName>
        <fullName evidence="3">DUF559 domain-containing protein</fullName>
    </recommendedName>
</protein>
<proteinExistence type="predicted"/>
<evidence type="ECO:0000313" key="1">
    <source>
        <dbReference type="EMBL" id="MCP9275965.1"/>
    </source>
</evidence>
<name>A0ABT1M9Y2_9MYCO</name>
<evidence type="ECO:0008006" key="3">
    <source>
        <dbReference type="Google" id="ProtNLM"/>
    </source>
</evidence>